<protein>
    <submittedName>
        <fullName evidence="1">Predicted protein</fullName>
    </submittedName>
</protein>
<name>B0E4N9_LACBS</name>
<dbReference type="GeneID" id="6086813"/>
<organism evidence="2">
    <name type="scientific">Laccaria bicolor (strain S238N-H82 / ATCC MYA-4686)</name>
    <name type="common">Bicoloured deceiver</name>
    <name type="synonym">Laccaria laccata var. bicolor</name>
    <dbReference type="NCBI Taxonomy" id="486041"/>
    <lineage>
        <taxon>Eukaryota</taxon>
        <taxon>Fungi</taxon>
        <taxon>Dikarya</taxon>
        <taxon>Basidiomycota</taxon>
        <taxon>Agaricomycotina</taxon>
        <taxon>Agaricomycetes</taxon>
        <taxon>Agaricomycetidae</taxon>
        <taxon>Agaricales</taxon>
        <taxon>Agaricineae</taxon>
        <taxon>Hydnangiaceae</taxon>
        <taxon>Laccaria</taxon>
    </lineage>
</organism>
<keyword evidence="2" id="KW-1185">Reference proteome</keyword>
<proteinExistence type="predicted"/>
<dbReference type="InParanoid" id="B0E4N9"/>
<dbReference type="Proteomes" id="UP000001194">
    <property type="component" value="Unassembled WGS sequence"/>
</dbReference>
<dbReference type="KEGG" id="lbc:LACBIDRAFT_309339"/>
<gene>
    <name evidence="1" type="ORF">LACBIDRAFT_309339</name>
</gene>
<evidence type="ECO:0000313" key="2">
    <source>
        <dbReference type="Proteomes" id="UP000001194"/>
    </source>
</evidence>
<sequence length="57" mass="6444">MINGGMYSSTSCLIDLNIFSTCWLLESSVPDFVIHCIWEICLPVNTKTPLHSYRCSC</sequence>
<accession>B0E4N9</accession>
<dbReference type="RefSeq" id="XP_001891157.1">
    <property type="nucleotide sequence ID" value="XM_001891122.1"/>
</dbReference>
<dbReference type="EMBL" id="DS547471">
    <property type="protein sequence ID" value="EDQ98191.1"/>
    <property type="molecule type" value="Genomic_DNA"/>
</dbReference>
<reference evidence="1 2" key="1">
    <citation type="journal article" date="2008" name="Nature">
        <title>The genome of Laccaria bicolor provides insights into mycorrhizal symbiosis.</title>
        <authorList>
            <person name="Martin F."/>
            <person name="Aerts A."/>
            <person name="Ahren D."/>
            <person name="Brun A."/>
            <person name="Danchin E.G.J."/>
            <person name="Duchaussoy F."/>
            <person name="Gibon J."/>
            <person name="Kohler A."/>
            <person name="Lindquist E."/>
            <person name="Pereda V."/>
            <person name="Salamov A."/>
            <person name="Shapiro H.J."/>
            <person name="Wuyts J."/>
            <person name="Blaudez D."/>
            <person name="Buee M."/>
            <person name="Brokstein P."/>
            <person name="Canbaeck B."/>
            <person name="Cohen D."/>
            <person name="Courty P.E."/>
            <person name="Coutinho P.M."/>
            <person name="Delaruelle C."/>
            <person name="Detter J.C."/>
            <person name="Deveau A."/>
            <person name="DiFazio S."/>
            <person name="Duplessis S."/>
            <person name="Fraissinet-Tachet L."/>
            <person name="Lucic E."/>
            <person name="Frey-Klett P."/>
            <person name="Fourrey C."/>
            <person name="Feussner I."/>
            <person name="Gay G."/>
            <person name="Grimwood J."/>
            <person name="Hoegger P.J."/>
            <person name="Jain P."/>
            <person name="Kilaru S."/>
            <person name="Labbe J."/>
            <person name="Lin Y.C."/>
            <person name="Legue V."/>
            <person name="Le Tacon F."/>
            <person name="Marmeisse R."/>
            <person name="Melayah D."/>
            <person name="Montanini B."/>
            <person name="Muratet M."/>
            <person name="Nehls U."/>
            <person name="Niculita-Hirzel H."/>
            <person name="Oudot-Le Secq M.P."/>
            <person name="Peter M."/>
            <person name="Quesneville H."/>
            <person name="Rajashekar B."/>
            <person name="Reich M."/>
            <person name="Rouhier N."/>
            <person name="Schmutz J."/>
            <person name="Yin T."/>
            <person name="Chalot M."/>
            <person name="Henrissat B."/>
            <person name="Kuees U."/>
            <person name="Lucas S."/>
            <person name="Van de Peer Y."/>
            <person name="Podila G.K."/>
            <person name="Polle A."/>
            <person name="Pukkila P.J."/>
            <person name="Richardson P.M."/>
            <person name="Rouze P."/>
            <person name="Sanders I.R."/>
            <person name="Stajich J.E."/>
            <person name="Tunlid A."/>
            <person name="Tuskan G."/>
            <person name="Grigoriev I.V."/>
        </authorList>
    </citation>
    <scope>NUCLEOTIDE SEQUENCE [LARGE SCALE GENOMIC DNA]</scope>
    <source>
        <strain evidence="2">S238N-H82 / ATCC MYA-4686</strain>
    </source>
</reference>
<dbReference type="HOGENOM" id="CLU_2922959_0_0_1"/>
<evidence type="ECO:0000313" key="1">
    <source>
        <dbReference type="EMBL" id="EDQ98191.1"/>
    </source>
</evidence>
<dbReference type="AlphaFoldDB" id="B0E4N9"/>
<dbReference type="OrthoDB" id="3083435at2759"/>